<evidence type="ECO:0000313" key="14">
    <source>
        <dbReference type="EMBL" id="KAL3659580.1"/>
    </source>
</evidence>
<dbReference type="InterPro" id="IPR018485">
    <property type="entry name" value="FGGY_C"/>
</dbReference>
<evidence type="ECO:0000256" key="10">
    <source>
        <dbReference type="ARBA" id="ARBA00052101"/>
    </source>
</evidence>
<accession>A0ABD3EYF8</accession>
<dbReference type="Pfam" id="PF02782">
    <property type="entry name" value="FGGY_C"/>
    <property type="match status" value="1"/>
</dbReference>
<dbReference type="GO" id="GO:0005524">
    <property type="term" value="F:ATP binding"/>
    <property type="evidence" value="ECO:0007669"/>
    <property type="project" value="UniProtKB-KW"/>
</dbReference>
<dbReference type="HAMAP" id="MF_00186">
    <property type="entry name" value="Glycerol_kin"/>
    <property type="match status" value="1"/>
</dbReference>
<dbReference type="InterPro" id="IPR018483">
    <property type="entry name" value="Carb_kinase_FGGY_CS"/>
</dbReference>
<evidence type="ECO:0000256" key="5">
    <source>
        <dbReference type="ARBA" id="ARBA00022741"/>
    </source>
</evidence>
<evidence type="ECO:0000256" key="8">
    <source>
        <dbReference type="ARBA" id="ARBA00022840"/>
    </source>
</evidence>
<dbReference type="CDD" id="cd07769">
    <property type="entry name" value="ASKHA_NBD_FGGY_GK"/>
    <property type="match status" value="1"/>
</dbReference>
<evidence type="ECO:0000256" key="6">
    <source>
        <dbReference type="ARBA" id="ARBA00022777"/>
    </source>
</evidence>
<evidence type="ECO:0000256" key="9">
    <source>
        <dbReference type="ARBA" id="ARBA00043149"/>
    </source>
</evidence>
<dbReference type="PANTHER" id="PTHR10196">
    <property type="entry name" value="SUGAR KINASE"/>
    <property type="match status" value="1"/>
</dbReference>
<keyword evidence="6 11" id="KW-0418">Kinase</keyword>
<dbReference type="NCBIfam" id="TIGR01311">
    <property type="entry name" value="glycerol_kin"/>
    <property type="match status" value="1"/>
</dbReference>
<comment type="pathway">
    <text evidence="1">Polyol metabolism; glycerol degradation via glycerol kinase pathway; sn-glycerol 3-phosphate from glycerol: step 1/1.</text>
</comment>
<evidence type="ECO:0000259" key="13">
    <source>
        <dbReference type="Pfam" id="PF02782"/>
    </source>
</evidence>
<proteinExistence type="inferred from homology"/>
<name>A0ABD3EYF8_9STRA</name>
<evidence type="ECO:0000313" key="15">
    <source>
        <dbReference type="Proteomes" id="UP001632037"/>
    </source>
</evidence>
<evidence type="ECO:0000256" key="1">
    <source>
        <dbReference type="ARBA" id="ARBA00005190"/>
    </source>
</evidence>
<dbReference type="PIRSF" id="PIRSF000538">
    <property type="entry name" value="GlpK"/>
    <property type="match status" value="1"/>
</dbReference>
<keyword evidence="7" id="KW-0319">Glycerol metabolism</keyword>
<evidence type="ECO:0000256" key="3">
    <source>
        <dbReference type="ARBA" id="ARBA00012099"/>
    </source>
</evidence>
<keyword evidence="15" id="KW-1185">Reference proteome</keyword>
<evidence type="ECO:0000256" key="7">
    <source>
        <dbReference type="ARBA" id="ARBA00022798"/>
    </source>
</evidence>
<dbReference type="InterPro" id="IPR000577">
    <property type="entry name" value="Carb_kinase_FGGY"/>
</dbReference>
<organism evidence="14 15">
    <name type="scientific">Phytophthora oleae</name>
    <dbReference type="NCBI Taxonomy" id="2107226"/>
    <lineage>
        <taxon>Eukaryota</taxon>
        <taxon>Sar</taxon>
        <taxon>Stramenopiles</taxon>
        <taxon>Oomycota</taxon>
        <taxon>Peronosporomycetes</taxon>
        <taxon>Peronosporales</taxon>
        <taxon>Peronosporaceae</taxon>
        <taxon>Phytophthora</taxon>
    </lineage>
</organism>
<feature type="domain" description="Carbohydrate kinase FGGY C-terminal" evidence="13">
    <location>
        <begin position="320"/>
        <end position="509"/>
    </location>
</feature>
<comment type="catalytic activity">
    <reaction evidence="10">
        <text>glycerol + ATP = sn-glycerol 3-phosphate + ADP + H(+)</text>
        <dbReference type="Rhea" id="RHEA:21644"/>
        <dbReference type="ChEBI" id="CHEBI:15378"/>
        <dbReference type="ChEBI" id="CHEBI:17754"/>
        <dbReference type="ChEBI" id="CHEBI:30616"/>
        <dbReference type="ChEBI" id="CHEBI:57597"/>
        <dbReference type="ChEBI" id="CHEBI:456216"/>
        <dbReference type="EC" id="2.7.1.30"/>
    </reaction>
</comment>
<keyword evidence="4 11" id="KW-0808">Transferase</keyword>
<dbReference type="GO" id="GO:0004370">
    <property type="term" value="F:glycerol kinase activity"/>
    <property type="evidence" value="ECO:0007669"/>
    <property type="project" value="UniProtKB-EC"/>
</dbReference>
<dbReference type="EMBL" id="JBIMZQ010000045">
    <property type="protein sequence ID" value="KAL3659580.1"/>
    <property type="molecule type" value="Genomic_DNA"/>
</dbReference>
<keyword evidence="8" id="KW-0067">ATP-binding</keyword>
<evidence type="ECO:0000256" key="11">
    <source>
        <dbReference type="RuleBase" id="RU003733"/>
    </source>
</evidence>
<dbReference type="InterPro" id="IPR043129">
    <property type="entry name" value="ATPase_NBD"/>
</dbReference>
<dbReference type="GO" id="GO:0006071">
    <property type="term" value="P:glycerol metabolic process"/>
    <property type="evidence" value="ECO:0007669"/>
    <property type="project" value="UniProtKB-KW"/>
</dbReference>
<gene>
    <name evidence="14" type="ORF">V7S43_015258</name>
</gene>
<sequence length="559" mass="61418">MWPRLAWCSAAATGSARRQVRLTSLRKCPRETQATPFTPPPSCFFSTMASPTSFIGAIDQGTTSSRFIAFDHSGNIAATHQMEHKQIYQQPGWCEHDADEITRNVELCVREALSKGGIELSQLQAIGITNQRETALVWDRVTGKPLYNAIVWHDTRTTEIVHRLKNGEGEGFLGTGGDRFRAVTGLPIATYFSAVKIMWMLENVPGLRAKAEAGDAIFGNMDTWLIWKLSGGVDGGVHVTDVTNASRTNLMRLDTLQWDNDILKCLNIPKSMLPAIRSSSEVYASGHKDSVIPGIPIAGDLGDQQAALFGQTCFSPGEAKNTYGTGCFFMMNTGTKPTPSTKGLLTTMGYKIGDQPAVYALEGSISYAGSLVQWLRDNLKMINSAPEVEEYAKQVKDNGGVYLVPAFSGLFAPRWRDDARGVMVGLTSYATREHICRAALEATAFQTQEVVAAMEGDSGVHLTKLKVDGGMVVNQTLMQFQSDVLNVPVVRPVVAETTALGAAYAAGLAVGFWKTVEELRENWQVSATWNPDMEPEKRDHFIHQWNKAVERTLNWEEQE</sequence>
<dbReference type="InterPro" id="IPR018484">
    <property type="entry name" value="FGGY_N"/>
</dbReference>
<dbReference type="Proteomes" id="UP001632037">
    <property type="component" value="Unassembled WGS sequence"/>
</dbReference>
<dbReference type="FunFam" id="3.30.420.40:FF:000086">
    <property type="entry name" value="Glycerol kinase"/>
    <property type="match status" value="1"/>
</dbReference>
<dbReference type="SUPFAM" id="SSF53067">
    <property type="entry name" value="Actin-like ATPase domain"/>
    <property type="match status" value="2"/>
</dbReference>
<dbReference type="Gene3D" id="3.30.420.40">
    <property type="match status" value="2"/>
</dbReference>
<dbReference type="PROSITE" id="PS00445">
    <property type="entry name" value="FGGY_KINASES_2"/>
    <property type="match status" value="1"/>
</dbReference>
<dbReference type="PROSITE" id="PS00933">
    <property type="entry name" value="FGGY_KINASES_1"/>
    <property type="match status" value="1"/>
</dbReference>
<evidence type="ECO:0000256" key="4">
    <source>
        <dbReference type="ARBA" id="ARBA00022679"/>
    </source>
</evidence>
<keyword evidence="5" id="KW-0547">Nucleotide-binding</keyword>
<evidence type="ECO:0000256" key="2">
    <source>
        <dbReference type="ARBA" id="ARBA00009156"/>
    </source>
</evidence>
<feature type="domain" description="Carbohydrate kinase FGGY N-terminal" evidence="12">
    <location>
        <begin position="55"/>
        <end position="310"/>
    </location>
</feature>
<comment type="caution">
    <text evidence="14">The sequence shown here is derived from an EMBL/GenBank/DDBJ whole genome shotgun (WGS) entry which is preliminary data.</text>
</comment>
<dbReference type="FunFam" id="3.30.420.40:FF:000007">
    <property type="entry name" value="Glycerol kinase"/>
    <property type="match status" value="1"/>
</dbReference>
<dbReference type="NCBIfam" id="NF000756">
    <property type="entry name" value="PRK00047.1"/>
    <property type="match status" value="1"/>
</dbReference>
<dbReference type="AlphaFoldDB" id="A0ABD3EYF8"/>
<protein>
    <recommendedName>
        <fullName evidence="3">glycerol kinase</fullName>
        <ecNumber evidence="3">2.7.1.30</ecNumber>
    </recommendedName>
    <alternativeName>
        <fullName evidence="9">ATP:glycerol 3-phosphotransferase</fullName>
    </alternativeName>
</protein>
<comment type="similarity">
    <text evidence="2 11">Belongs to the FGGY kinase family.</text>
</comment>
<dbReference type="InterPro" id="IPR005999">
    <property type="entry name" value="Glycerol_kin"/>
</dbReference>
<dbReference type="Pfam" id="PF00370">
    <property type="entry name" value="FGGY_N"/>
    <property type="match status" value="1"/>
</dbReference>
<evidence type="ECO:0000259" key="12">
    <source>
        <dbReference type="Pfam" id="PF00370"/>
    </source>
</evidence>
<dbReference type="PANTHER" id="PTHR10196:SF69">
    <property type="entry name" value="GLYCEROL KINASE"/>
    <property type="match status" value="1"/>
</dbReference>
<dbReference type="EC" id="2.7.1.30" evidence="3"/>
<reference evidence="14 15" key="1">
    <citation type="submission" date="2024-09" db="EMBL/GenBank/DDBJ databases">
        <title>Genome sequencing and assembly of Phytophthora oleae, isolate VK10A, causative agent of rot of olive drupes.</title>
        <authorList>
            <person name="Conti Taguali S."/>
            <person name="Riolo M."/>
            <person name="La Spada F."/>
            <person name="Cacciola S.O."/>
            <person name="Dionisio G."/>
        </authorList>
    </citation>
    <scope>NUCLEOTIDE SEQUENCE [LARGE SCALE GENOMIC DNA]</scope>
    <source>
        <strain evidence="14 15">VK10A</strain>
    </source>
</reference>